<dbReference type="PANTHER" id="PTHR14289:SF16">
    <property type="entry name" value="POLYMERASE DELTA-INTERACTING PROTEIN 2"/>
    <property type="match status" value="1"/>
</dbReference>
<evidence type="ECO:0000256" key="2">
    <source>
        <dbReference type="HAMAP-Rule" id="MF_00791"/>
    </source>
</evidence>
<sequence length="133" mass="14620">MSLPNSIRVLVEPRYLPEQSAPRERIYTFAYVVTVMNEGKEAAQLISRHWKIEDAAGQAQEVQGLGVVGQQPLIPAGETYRYTSGCRLQAATGTMRGSFFFVTESGQRFDVPIPAFVLDAGAGEEPPVPRVLH</sequence>
<dbReference type="HAMAP" id="MF_00791">
    <property type="entry name" value="ApaG"/>
    <property type="match status" value="1"/>
</dbReference>
<proteinExistence type="inferred from homology"/>
<dbReference type="RefSeq" id="WP_286660013.1">
    <property type="nucleotide sequence ID" value="NZ_JASZYV010000002.1"/>
</dbReference>
<dbReference type="SUPFAM" id="SSF110069">
    <property type="entry name" value="ApaG-like"/>
    <property type="match status" value="1"/>
</dbReference>
<dbReference type="PANTHER" id="PTHR14289">
    <property type="entry name" value="F-BOX ONLY PROTEIN 3"/>
    <property type="match status" value="1"/>
</dbReference>
<dbReference type="InterPro" id="IPR036767">
    <property type="entry name" value="ApaG_sf"/>
</dbReference>
<feature type="domain" description="ApaG" evidence="3">
    <location>
        <begin position="1"/>
        <end position="125"/>
    </location>
</feature>
<reference evidence="4" key="1">
    <citation type="submission" date="2023-06" db="EMBL/GenBank/DDBJ databases">
        <authorList>
            <person name="Jiang Y."/>
            <person name="Liu Q."/>
        </authorList>
    </citation>
    <scope>NUCLEOTIDE SEQUENCE</scope>
    <source>
        <strain evidence="4">CGMCC 1.12089</strain>
    </source>
</reference>
<dbReference type="InterPro" id="IPR023065">
    <property type="entry name" value="Uncharacterised_ApaG"/>
</dbReference>
<evidence type="ECO:0000259" key="3">
    <source>
        <dbReference type="PROSITE" id="PS51087"/>
    </source>
</evidence>
<dbReference type="NCBIfam" id="NF003967">
    <property type="entry name" value="PRK05461.1"/>
    <property type="match status" value="1"/>
</dbReference>
<dbReference type="InterPro" id="IPR007474">
    <property type="entry name" value="ApaG_domain"/>
</dbReference>
<dbReference type="Proteomes" id="UP001174908">
    <property type="component" value="Unassembled WGS sequence"/>
</dbReference>
<dbReference type="Gene3D" id="2.60.40.1470">
    <property type="entry name" value="ApaG domain"/>
    <property type="match status" value="1"/>
</dbReference>
<comment type="caution">
    <text evidence="4">The sequence shown here is derived from an EMBL/GenBank/DDBJ whole genome shotgun (WGS) entry which is preliminary data.</text>
</comment>
<evidence type="ECO:0000313" key="5">
    <source>
        <dbReference type="Proteomes" id="UP001174908"/>
    </source>
</evidence>
<dbReference type="PROSITE" id="PS51087">
    <property type="entry name" value="APAG"/>
    <property type="match status" value="1"/>
</dbReference>
<evidence type="ECO:0000256" key="1">
    <source>
        <dbReference type="ARBA" id="ARBA00017693"/>
    </source>
</evidence>
<organism evidence="4 5">
    <name type="scientific">Variovorax dokdonensis</name>
    <dbReference type="NCBI Taxonomy" id="344883"/>
    <lineage>
        <taxon>Bacteria</taxon>
        <taxon>Pseudomonadati</taxon>
        <taxon>Pseudomonadota</taxon>
        <taxon>Betaproteobacteria</taxon>
        <taxon>Burkholderiales</taxon>
        <taxon>Comamonadaceae</taxon>
        <taxon>Variovorax</taxon>
    </lineage>
</organism>
<name>A0ABT7NAD5_9BURK</name>
<protein>
    <recommendedName>
        <fullName evidence="1 2">Protein ApaG</fullName>
    </recommendedName>
</protein>
<evidence type="ECO:0000313" key="4">
    <source>
        <dbReference type="EMBL" id="MDM0044903.1"/>
    </source>
</evidence>
<accession>A0ABT7NAD5</accession>
<dbReference type="Pfam" id="PF04379">
    <property type="entry name" value="DUF525"/>
    <property type="match status" value="1"/>
</dbReference>
<gene>
    <name evidence="2 4" type="primary">apaG</name>
    <name evidence="4" type="ORF">QTH91_10440</name>
</gene>
<dbReference type="EMBL" id="JASZYV010000002">
    <property type="protein sequence ID" value="MDM0044903.1"/>
    <property type="molecule type" value="Genomic_DNA"/>
</dbReference>
<keyword evidence="5" id="KW-1185">Reference proteome</keyword>